<evidence type="ECO:0000313" key="6">
    <source>
        <dbReference type="Proteomes" id="UP000541610"/>
    </source>
</evidence>
<evidence type="ECO:0000259" key="4">
    <source>
        <dbReference type="Pfam" id="PF13863"/>
    </source>
</evidence>
<comment type="caution">
    <text evidence="5">The sequence shown here is derived from an EMBL/GenBank/DDBJ whole genome shotgun (WGS) entry which is preliminary data.</text>
</comment>
<dbReference type="InterPro" id="IPR025252">
    <property type="entry name" value="DUF4200"/>
</dbReference>
<dbReference type="OrthoDB" id="10264298at2759"/>
<proteinExistence type="predicted"/>
<dbReference type="Pfam" id="PF13863">
    <property type="entry name" value="DUF4200"/>
    <property type="match status" value="1"/>
</dbReference>
<dbReference type="PANTHER" id="PTHR21683:SF2">
    <property type="entry name" value="COILED-COIL DOMAIN-CONTAINING PROTEIN 42 LIKE-2-LIKE"/>
    <property type="match status" value="1"/>
</dbReference>
<protein>
    <submittedName>
        <fullName evidence="5">Coiled-coil domain containing 42</fullName>
    </submittedName>
</protein>
<dbReference type="EMBL" id="JABANP010000001">
    <property type="protein sequence ID" value="KAF4697709.1"/>
    <property type="molecule type" value="Genomic_DNA"/>
</dbReference>
<accession>A0A7J6PNH6</accession>
<feature type="region of interest" description="Disordered" evidence="3">
    <location>
        <begin position="268"/>
        <end position="311"/>
    </location>
</feature>
<organism evidence="5 6">
    <name type="scientific">Perkinsus olseni</name>
    <name type="common">Perkinsus atlanticus</name>
    <dbReference type="NCBI Taxonomy" id="32597"/>
    <lineage>
        <taxon>Eukaryota</taxon>
        <taxon>Sar</taxon>
        <taxon>Alveolata</taxon>
        <taxon>Perkinsozoa</taxon>
        <taxon>Perkinsea</taxon>
        <taxon>Perkinsida</taxon>
        <taxon>Perkinsidae</taxon>
        <taxon>Perkinsus</taxon>
    </lineage>
</organism>
<sequence>MQDVATVGEGQGKGERLTGGARVGSHSSSPVTQLLEKRREMYEVHDALEAQKEKYANEEQAFRKKEEQIRSRDMQLQHQLIKFNKFLQDNEGKRRRAEMRAGEESNQIKIKEGEIDDIERELEESRRMHRELQHEVVKNLRYEAYLELVKESSDEYSEIQDILTRYRTLEAANSDLRAIQSALDAQAEQMRIQLNTYNRQKAMEILEATNRAASLQTNLEDAEKLATKLDEEVKEASEQDAGLRLDLGQIVASVENLFKRCVSQRPQIQHGSSMLEEDEMDSSAGRGSPNQARGALPSENEKAEPEFQEYRKKTDRALKQLAIICAYMTDLRDITDQVRKEKKALQKHHQLTVAAQQPSLPEAEIIYSFAPLEASGSSEDSRTAATAGLQSSGSKTIPEQ</sequence>
<name>A0A7J6PNH6_PEROL</name>
<feature type="compositionally biased region" description="Basic and acidic residues" evidence="3">
    <location>
        <begin position="299"/>
        <end position="311"/>
    </location>
</feature>
<dbReference type="Proteomes" id="UP000541610">
    <property type="component" value="Unassembled WGS sequence"/>
</dbReference>
<keyword evidence="1 2" id="KW-0175">Coiled coil</keyword>
<feature type="coiled-coil region" evidence="2">
    <location>
        <begin position="169"/>
        <end position="239"/>
    </location>
</feature>
<feature type="region of interest" description="Disordered" evidence="3">
    <location>
        <begin position="374"/>
        <end position="400"/>
    </location>
</feature>
<dbReference type="AlphaFoldDB" id="A0A7J6PNH6"/>
<gene>
    <name evidence="5" type="primary">CCDC42</name>
    <name evidence="5" type="ORF">FOZ60_000060</name>
</gene>
<feature type="coiled-coil region" evidence="2">
    <location>
        <begin position="101"/>
        <end position="135"/>
    </location>
</feature>
<evidence type="ECO:0000256" key="2">
    <source>
        <dbReference type="SAM" id="Coils"/>
    </source>
</evidence>
<feature type="compositionally biased region" description="Polar residues" evidence="3">
    <location>
        <begin position="388"/>
        <end position="400"/>
    </location>
</feature>
<evidence type="ECO:0000256" key="1">
    <source>
        <dbReference type="ARBA" id="ARBA00023054"/>
    </source>
</evidence>
<dbReference type="PANTHER" id="PTHR21683">
    <property type="entry name" value="COILED-COIL DOMAIN-CONTAINING PROTEIN 42 LIKE-2-LIKE-RELATED"/>
    <property type="match status" value="1"/>
</dbReference>
<reference evidence="5 6" key="1">
    <citation type="submission" date="2020-04" db="EMBL/GenBank/DDBJ databases">
        <title>Perkinsus olseni comparative genomics.</title>
        <authorList>
            <person name="Bogema D.R."/>
        </authorList>
    </citation>
    <scope>NUCLEOTIDE SEQUENCE [LARGE SCALE GENOMIC DNA]</scope>
    <source>
        <strain evidence="5">00978-12</strain>
    </source>
</reference>
<dbReference type="GO" id="GO:0005856">
    <property type="term" value="C:cytoskeleton"/>
    <property type="evidence" value="ECO:0007669"/>
    <property type="project" value="UniProtKB-ARBA"/>
</dbReference>
<evidence type="ECO:0000313" key="5">
    <source>
        <dbReference type="EMBL" id="KAF4697709.1"/>
    </source>
</evidence>
<feature type="coiled-coil region" evidence="2">
    <location>
        <begin position="38"/>
        <end position="68"/>
    </location>
</feature>
<feature type="domain" description="DUF4200" evidence="4">
    <location>
        <begin position="34"/>
        <end position="151"/>
    </location>
</feature>
<dbReference type="InterPro" id="IPR051147">
    <property type="entry name" value="CFAP_domain-containing"/>
</dbReference>
<feature type="region of interest" description="Disordered" evidence="3">
    <location>
        <begin position="1"/>
        <end position="32"/>
    </location>
</feature>
<evidence type="ECO:0000256" key="3">
    <source>
        <dbReference type="SAM" id="MobiDB-lite"/>
    </source>
</evidence>